<evidence type="ECO:0000259" key="1">
    <source>
        <dbReference type="Pfam" id="PF03478"/>
    </source>
</evidence>
<dbReference type="PANTHER" id="PTHR33127">
    <property type="entry name" value="TRANSMEMBRANE PROTEIN"/>
    <property type="match status" value="1"/>
</dbReference>
<evidence type="ECO:0000313" key="2">
    <source>
        <dbReference type="EMBL" id="KAK6126390.1"/>
    </source>
</evidence>
<accession>A0ABR0UWT7</accession>
<comment type="caution">
    <text evidence="2">The sequence shown here is derived from an EMBL/GenBank/DDBJ whole genome shotgun (WGS) entry which is preliminary data.</text>
</comment>
<dbReference type="PANTHER" id="PTHR33127:SF5">
    <property type="entry name" value="TRANSMEMBRANE PROTEIN"/>
    <property type="match status" value="1"/>
</dbReference>
<proteinExistence type="predicted"/>
<organism evidence="2 3">
    <name type="scientific">Rehmannia glutinosa</name>
    <name type="common">Chinese foxglove</name>
    <dbReference type="NCBI Taxonomy" id="99300"/>
    <lineage>
        <taxon>Eukaryota</taxon>
        <taxon>Viridiplantae</taxon>
        <taxon>Streptophyta</taxon>
        <taxon>Embryophyta</taxon>
        <taxon>Tracheophyta</taxon>
        <taxon>Spermatophyta</taxon>
        <taxon>Magnoliopsida</taxon>
        <taxon>eudicotyledons</taxon>
        <taxon>Gunneridae</taxon>
        <taxon>Pentapetalae</taxon>
        <taxon>asterids</taxon>
        <taxon>lamiids</taxon>
        <taxon>Lamiales</taxon>
        <taxon>Orobanchaceae</taxon>
        <taxon>Rehmannieae</taxon>
        <taxon>Rehmannia</taxon>
    </lineage>
</organism>
<feature type="domain" description="KIB1-4 beta-propeller" evidence="1">
    <location>
        <begin position="12"/>
        <end position="244"/>
    </location>
</feature>
<dbReference type="InterPro" id="IPR005174">
    <property type="entry name" value="KIB1-4_b-propeller"/>
</dbReference>
<dbReference type="Pfam" id="PF03478">
    <property type="entry name" value="Beta-prop_KIB1-4"/>
    <property type="match status" value="1"/>
</dbReference>
<dbReference type="InterPro" id="IPR011043">
    <property type="entry name" value="Gal_Oxase/kelch_b-propeller"/>
</dbReference>
<protein>
    <recommendedName>
        <fullName evidence="1">KIB1-4 beta-propeller domain-containing protein</fullName>
    </recommendedName>
</protein>
<dbReference type="SUPFAM" id="SSF50965">
    <property type="entry name" value="Galactose oxidase, central domain"/>
    <property type="match status" value="1"/>
</dbReference>
<reference evidence="2 3" key="1">
    <citation type="journal article" date="2021" name="Comput. Struct. Biotechnol. J.">
        <title>De novo genome assembly of the potent medicinal plant Rehmannia glutinosa using nanopore technology.</title>
        <authorList>
            <person name="Ma L."/>
            <person name="Dong C."/>
            <person name="Song C."/>
            <person name="Wang X."/>
            <person name="Zheng X."/>
            <person name="Niu Y."/>
            <person name="Chen S."/>
            <person name="Feng W."/>
        </authorList>
    </citation>
    <scope>NUCLEOTIDE SEQUENCE [LARGE SCALE GENOMIC DNA]</scope>
    <source>
        <strain evidence="2">DH-2019</strain>
    </source>
</reference>
<dbReference type="EMBL" id="JABTTQ020002048">
    <property type="protein sequence ID" value="KAK6126390.1"/>
    <property type="molecule type" value="Genomic_DNA"/>
</dbReference>
<dbReference type="Proteomes" id="UP001318860">
    <property type="component" value="Unassembled WGS sequence"/>
</dbReference>
<evidence type="ECO:0000313" key="3">
    <source>
        <dbReference type="Proteomes" id="UP001318860"/>
    </source>
</evidence>
<name>A0ABR0UWT7_REHGL</name>
<keyword evidence="3" id="KW-1185">Reference proteome</keyword>
<sequence>MFFPKYGEMYEFYDPSQHKTYRVEMPQLRGSRVCYAKDGWLLLCKPGTEDIFFFCPYTREMIELPKLQLANQIVAFSAAPTCPNCLLFTVKNVTGSIMSVSTCRPGKTQWSTVNYESHLTFYSNFWNNIVFCNGCFFCLSCSCALGVYDPEKITWTVFLVRPPGCIRFFSHSSWQAKFMAEYDGDIFVVYTCAVVSPVIYKLNLTDGVWVKMESLGGITLFASCLSSHAMADILGKMRSNICFSKVLLYGKRCVTYSPDAGRYYPQNQLYDWDEQDPFESIWIESPEDPSIFLQR</sequence>
<gene>
    <name evidence="2" type="ORF">DH2020_039867</name>
</gene>